<keyword evidence="2" id="KW-1185">Reference proteome</keyword>
<gene>
    <name evidence="1" type="ORF">HPB50_021916</name>
</gene>
<dbReference type="EMBL" id="CM023482">
    <property type="protein sequence ID" value="KAH6939870.1"/>
    <property type="molecule type" value="Genomic_DNA"/>
</dbReference>
<reference evidence="1" key="1">
    <citation type="submission" date="2020-05" db="EMBL/GenBank/DDBJ databases">
        <title>Large-scale comparative analyses of tick genomes elucidate their genetic diversity and vector capacities.</title>
        <authorList>
            <person name="Jia N."/>
            <person name="Wang J."/>
            <person name="Shi W."/>
            <person name="Du L."/>
            <person name="Sun Y."/>
            <person name="Zhan W."/>
            <person name="Jiang J."/>
            <person name="Wang Q."/>
            <person name="Zhang B."/>
            <person name="Ji P."/>
            <person name="Sakyi L.B."/>
            <person name="Cui X."/>
            <person name="Yuan T."/>
            <person name="Jiang B."/>
            <person name="Yang W."/>
            <person name="Lam T.T.-Y."/>
            <person name="Chang Q."/>
            <person name="Ding S."/>
            <person name="Wang X."/>
            <person name="Zhu J."/>
            <person name="Ruan X."/>
            <person name="Zhao L."/>
            <person name="Wei J."/>
            <person name="Que T."/>
            <person name="Du C."/>
            <person name="Cheng J."/>
            <person name="Dai P."/>
            <person name="Han X."/>
            <person name="Huang E."/>
            <person name="Gao Y."/>
            <person name="Liu J."/>
            <person name="Shao H."/>
            <person name="Ye R."/>
            <person name="Li L."/>
            <person name="Wei W."/>
            <person name="Wang X."/>
            <person name="Wang C."/>
            <person name="Yang T."/>
            <person name="Huo Q."/>
            <person name="Li W."/>
            <person name="Guo W."/>
            <person name="Chen H."/>
            <person name="Zhou L."/>
            <person name="Ni X."/>
            <person name="Tian J."/>
            <person name="Zhou Y."/>
            <person name="Sheng Y."/>
            <person name="Liu T."/>
            <person name="Pan Y."/>
            <person name="Xia L."/>
            <person name="Li J."/>
            <person name="Zhao F."/>
            <person name="Cao W."/>
        </authorList>
    </citation>
    <scope>NUCLEOTIDE SEQUENCE</scope>
    <source>
        <strain evidence="1">Hyas-2018</strain>
    </source>
</reference>
<name>A0ACB7SZ46_HYAAI</name>
<sequence length="130" mass="14649">MGRLWDNAVKPYLVGRVTTMVGLEDEEPGSRGSPLLGSSFMARVIRYGQERWRSDVRCSRRTTTQFLRTLLPSGQESNTLLLVTSLHDGKTRAWSGKRKDDTEVGKKQLAAQRRLCINTGARHSTVSTWL</sequence>
<proteinExistence type="predicted"/>
<comment type="caution">
    <text evidence="1">The sequence shown here is derived from an EMBL/GenBank/DDBJ whole genome shotgun (WGS) entry which is preliminary data.</text>
</comment>
<accession>A0ACB7SZ46</accession>
<organism evidence="1 2">
    <name type="scientific">Hyalomma asiaticum</name>
    <name type="common">Tick</name>
    <dbReference type="NCBI Taxonomy" id="266040"/>
    <lineage>
        <taxon>Eukaryota</taxon>
        <taxon>Metazoa</taxon>
        <taxon>Ecdysozoa</taxon>
        <taxon>Arthropoda</taxon>
        <taxon>Chelicerata</taxon>
        <taxon>Arachnida</taxon>
        <taxon>Acari</taxon>
        <taxon>Parasitiformes</taxon>
        <taxon>Ixodida</taxon>
        <taxon>Ixodoidea</taxon>
        <taxon>Ixodidae</taxon>
        <taxon>Hyalomminae</taxon>
        <taxon>Hyalomma</taxon>
    </lineage>
</organism>
<evidence type="ECO:0000313" key="2">
    <source>
        <dbReference type="Proteomes" id="UP000821845"/>
    </source>
</evidence>
<protein>
    <submittedName>
        <fullName evidence="1">Uncharacterized protein</fullName>
    </submittedName>
</protein>
<dbReference type="Proteomes" id="UP000821845">
    <property type="component" value="Chromosome 2"/>
</dbReference>
<evidence type="ECO:0000313" key="1">
    <source>
        <dbReference type="EMBL" id="KAH6939870.1"/>
    </source>
</evidence>